<dbReference type="Proteomes" id="UP000799779">
    <property type="component" value="Unassembled WGS sequence"/>
</dbReference>
<feature type="region of interest" description="Disordered" evidence="1">
    <location>
        <begin position="127"/>
        <end position="146"/>
    </location>
</feature>
<evidence type="ECO:0000313" key="3">
    <source>
        <dbReference type="Proteomes" id="UP000799779"/>
    </source>
</evidence>
<protein>
    <submittedName>
        <fullName evidence="2">Uncharacterized protein</fullName>
    </submittedName>
</protein>
<evidence type="ECO:0000313" key="2">
    <source>
        <dbReference type="EMBL" id="KAF2007309.1"/>
    </source>
</evidence>
<accession>A0A6A5X328</accession>
<name>A0A6A5X328_9PLEO</name>
<feature type="compositionally biased region" description="Low complexity" evidence="1">
    <location>
        <begin position="42"/>
        <end position="56"/>
    </location>
</feature>
<feature type="region of interest" description="Disordered" evidence="1">
    <location>
        <begin position="37"/>
        <end position="95"/>
    </location>
</feature>
<sequence length="166" mass="18189">MPPATMGHSGRRWLVSLHSSDTHVKRAVWPLDDDARRDTPAARRATNARRMAAHTANVNNASARRSRASTTGGPREAEVQLTKDHPTTELVGQSLSPHALGGRRHVCVARDRRQRLPWLFLPRPANHPALPGNPTPSAVDARHGRRGGRHWPFDCANTASSNAHAI</sequence>
<dbReference type="EMBL" id="ML977557">
    <property type="protein sequence ID" value="KAF2007309.1"/>
    <property type="molecule type" value="Genomic_DNA"/>
</dbReference>
<feature type="compositionally biased region" description="Polar residues" evidence="1">
    <location>
        <begin position="57"/>
        <end position="72"/>
    </location>
</feature>
<reference evidence="2" key="1">
    <citation type="journal article" date="2020" name="Stud. Mycol.">
        <title>101 Dothideomycetes genomes: a test case for predicting lifestyles and emergence of pathogens.</title>
        <authorList>
            <person name="Haridas S."/>
            <person name="Albert R."/>
            <person name="Binder M."/>
            <person name="Bloem J."/>
            <person name="Labutti K."/>
            <person name="Salamov A."/>
            <person name="Andreopoulos B."/>
            <person name="Baker S."/>
            <person name="Barry K."/>
            <person name="Bills G."/>
            <person name="Bluhm B."/>
            <person name="Cannon C."/>
            <person name="Castanera R."/>
            <person name="Culley D."/>
            <person name="Daum C."/>
            <person name="Ezra D."/>
            <person name="Gonzalez J."/>
            <person name="Henrissat B."/>
            <person name="Kuo A."/>
            <person name="Liang C."/>
            <person name="Lipzen A."/>
            <person name="Lutzoni F."/>
            <person name="Magnuson J."/>
            <person name="Mondo S."/>
            <person name="Nolan M."/>
            <person name="Ohm R."/>
            <person name="Pangilinan J."/>
            <person name="Park H.-J."/>
            <person name="Ramirez L."/>
            <person name="Alfaro M."/>
            <person name="Sun H."/>
            <person name="Tritt A."/>
            <person name="Yoshinaga Y."/>
            <person name="Zwiers L.-H."/>
            <person name="Turgeon B."/>
            <person name="Goodwin S."/>
            <person name="Spatafora J."/>
            <person name="Crous P."/>
            <person name="Grigoriev I."/>
        </authorList>
    </citation>
    <scope>NUCLEOTIDE SEQUENCE</scope>
    <source>
        <strain evidence="2">CBS 123094</strain>
    </source>
</reference>
<organism evidence="2 3">
    <name type="scientific">Amniculicola lignicola CBS 123094</name>
    <dbReference type="NCBI Taxonomy" id="1392246"/>
    <lineage>
        <taxon>Eukaryota</taxon>
        <taxon>Fungi</taxon>
        <taxon>Dikarya</taxon>
        <taxon>Ascomycota</taxon>
        <taxon>Pezizomycotina</taxon>
        <taxon>Dothideomycetes</taxon>
        <taxon>Pleosporomycetidae</taxon>
        <taxon>Pleosporales</taxon>
        <taxon>Amniculicolaceae</taxon>
        <taxon>Amniculicola</taxon>
    </lineage>
</organism>
<feature type="compositionally biased region" description="Basic and acidic residues" evidence="1">
    <location>
        <begin position="75"/>
        <end position="87"/>
    </location>
</feature>
<proteinExistence type="predicted"/>
<evidence type="ECO:0000256" key="1">
    <source>
        <dbReference type="SAM" id="MobiDB-lite"/>
    </source>
</evidence>
<gene>
    <name evidence="2" type="ORF">P154DRAFT_117432</name>
</gene>
<dbReference type="AlphaFoldDB" id="A0A6A5X328"/>
<keyword evidence="3" id="KW-1185">Reference proteome</keyword>